<keyword evidence="1" id="KW-1133">Transmembrane helix</keyword>
<comment type="caution">
    <text evidence="2">The sequence shown here is derived from an EMBL/GenBank/DDBJ whole genome shotgun (WGS) entry which is preliminary data.</text>
</comment>
<dbReference type="EMBL" id="QROP01000056">
    <property type="protein sequence ID" value="RHL33689.1"/>
    <property type="molecule type" value="Genomic_DNA"/>
</dbReference>
<evidence type="ECO:0000256" key="1">
    <source>
        <dbReference type="SAM" id="Phobius"/>
    </source>
</evidence>
<feature type="transmembrane region" description="Helical" evidence="1">
    <location>
        <begin position="49"/>
        <end position="67"/>
    </location>
</feature>
<feature type="transmembrane region" description="Helical" evidence="1">
    <location>
        <begin position="12"/>
        <end position="29"/>
    </location>
</feature>
<keyword evidence="1" id="KW-0472">Membrane</keyword>
<reference evidence="2 3" key="1">
    <citation type="submission" date="2018-08" db="EMBL/GenBank/DDBJ databases">
        <title>A genome reference for cultivated species of the human gut microbiota.</title>
        <authorList>
            <person name="Zou Y."/>
            <person name="Xue W."/>
            <person name="Luo G."/>
        </authorList>
    </citation>
    <scope>NUCLEOTIDE SEQUENCE [LARGE SCALE GENOMIC DNA]</scope>
    <source>
        <strain evidence="2 3">AF38-11</strain>
    </source>
</reference>
<accession>A0AA92V9D3</accession>
<organism evidence="2 3">
    <name type="scientific">Segatella copri</name>
    <dbReference type="NCBI Taxonomy" id="165179"/>
    <lineage>
        <taxon>Bacteria</taxon>
        <taxon>Pseudomonadati</taxon>
        <taxon>Bacteroidota</taxon>
        <taxon>Bacteroidia</taxon>
        <taxon>Bacteroidales</taxon>
        <taxon>Prevotellaceae</taxon>
        <taxon>Segatella</taxon>
    </lineage>
</organism>
<proteinExistence type="predicted"/>
<keyword evidence="1" id="KW-0812">Transmembrane</keyword>
<dbReference type="Proteomes" id="UP000283672">
    <property type="component" value="Unassembled WGS sequence"/>
</dbReference>
<evidence type="ECO:0000313" key="2">
    <source>
        <dbReference type="EMBL" id="RHL33689.1"/>
    </source>
</evidence>
<sequence length="104" mass="13191">MSRIVRIKRRSFMKSFIAINLFGIIVTCEDLSKVELNHELIHTAQARELLYIPFYLWYIIEWFYLYLKYRDWMRAYYNIRFEKEAYAHQEDLEYLNRRKHYCYR</sequence>
<evidence type="ECO:0008006" key="4">
    <source>
        <dbReference type="Google" id="ProtNLM"/>
    </source>
</evidence>
<dbReference type="AlphaFoldDB" id="A0AA92V9D3"/>
<name>A0AA92V9D3_9BACT</name>
<protein>
    <recommendedName>
        <fullName evidence="4">DUF4157 domain-containing protein</fullName>
    </recommendedName>
</protein>
<gene>
    <name evidence="2" type="ORF">DW026_13875</name>
</gene>
<evidence type="ECO:0000313" key="3">
    <source>
        <dbReference type="Proteomes" id="UP000283672"/>
    </source>
</evidence>